<dbReference type="SUPFAM" id="SSF110849">
    <property type="entry name" value="ParB/Sulfiredoxin"/>
    <property type="match status" value="1"/>
</dbReference>
<keyword evidence="7" id="KW-1185">Reference proteome</keyword>
<dbReference type="Proteomes" id="UP001224418">
    <property type="component" value="Unassembled WGS sequence"/>
</dbReference>
<evidence type="ECO:0000256" key="1">
    <source>
        <dbReference type="ARBA" id="ARBA00006295"/>
    </source>
</evidence>
<evidence type="ECO:0000256" key="3">
    <source>
        <dbReference type="ARBA" id="ARBA00023125"/>
    </source>
</evidence>
<dbReference type="SUPFAM" id="SSF109709">
    <property type="entry name" value="KorB DNA-binding domain-like"/>
    <property type="match status" value="1"/>
</dbReference>
<feature type="domain" description="ParB-like N-terminal" evidence="5">
    <location>
        <begin position="33"/>
        <end position="124"/>
    </location>
</feature>
<dbReference type="CDD" id="cd16393">
    <property type="entry name" value="SPO0J_N"/>
    <property type="match status" value="1"/>
</dbReference>
<accession>A0ABU0JR61</accession>
<dbReference type="Pfam" id="PF02195">
    <property type="entry name" value="ParB_N"/>
    <property type="match status" value="1"/>
</dbReference>
<dbReference type="SMART" id="SM00470">
    <property type="entry name" value="ParB"/>
    <property type="match status" value="1"/>
</dbReference>
<keyword evidence="3" id="KW-0238">DNA-binding</keyword>
<proteinExistence type="inferred from homology"/>
<gene>
    <name evidence="6" type="ORF">QOZ93_000445</name>
</gene>
<feature type="region of interest" description="Disordered" evidence="4">
    <location>
        <begin position="1"/>
        <end position="29"/>
    </location>
</feature>
<dbReference type="Gene3D" id="1.10.10.2830">
    <property type="match status" value="1"/>
</dbReference>
<dbReference type="NCBIfam" id="TIGR00180">
    <property type="entry name" value="parB_part"/>
    <property type="match status" value="1"/>
</dbReference>
<dbReference type="InterPro" id="IPR041468">
    <property type="entry name" value="HTH_ParB/Spo0J"/>
</dbReference>
<organism evidence="6 7">
    <name type="scientific">Hathewaya limosa</name>
    <name type="common">Clostridium limosum</name>
    <dbReference type="NCBI Taxonomy" id="1536"/>
    <lineage>
        <taxon>Bacteria</taxon>
        <taxon>Bacillati</taxon>
        <taxon>Bacillota</taxon>
        <taxon>Clostridia</taxon>
        <taxon>Eubacteriales</taxon>
        <taxon>Clostridiaceae</taxon>
        <taxon>Hathewaya</taxon>
    </lineage>
</organism>
<evidence type="ECO:0000256" key="2">
    <source>
        <dbReference type="ARBA" id="ARBA00022829"/>
    </source>
</evidence>
<dbReference type="RefSeq" id="WP_307354950.1">
    <property type="nucleotide sequence ID" value="NZ_BAAACJ010000008.1"/>
</dbReference>
<dbReference type="Pfam" id="PF23552">
    <property type="entry name" value="ParB_C"/>
    <property type="match status" value="1"/>
</dbReference>
<dbReference type="InterPro" id="IPR050336">
    <property type="entry name" value="Chromosome_partition/occlusion"/>
</dbReference>
<dbReference type="Pfam" id="PF17762">
    <property type="entry name" value="HTH_ParB"/>
    <property type="match status" value="1"/>
</dbReference>
<dbReference type="Gene3D" id="3.90.1530.30">
    <property type="match status" value="1"/>
</dbReference>
<sequence>MSKKYGLGKGLGALIPQTPNNTQEKERQTSSVNKVWINLIKPNPEQPRKSFDDEKISELSKSIKENGIIQPLILKRLENKTYIIIAGERRWRAARLANLKEVPAVILEDIGNDEVLKLSLIENIQREDLNPIEEALAYDKLIQDLKITQQQLSEKMGKSRTAIANSLRLLNLDKTVKEYLVDGVISEGHGRALLGLNDANLQNEIAKKIIDENLSVRQVELLVKHINENRDNKGKTLPKVSPFIKDIQNRLQDYFGTKVEVNTKGKEKGKIQIEYYSQEELQRILDMLNI</sequence>
<dbReference type="InterPro" id="IPR057240">
    <property type="entry name" value="ParB_dimer_C"/>
</dbReference>
<dbReference type="PANTHER" id="PTHR33375:SF1">
    <property type="entry name" value="CHROMOSOME-PARTITIONING PROTEIN PARB-RELATED"/>
    <property type="match status" value="1"/>
</dbReference>
<comment type="caution">
    <text evidence="6">The sequence shown here is derived from an EMBL/GenBank/DDBJ whole genome shotgun (WGS) entry which is preliminary data.</text>
</comment>
<dbReference type="EMBL" id="JAUSWN010000002">
    <property type="protein sequence ID" value="MDQ0478736.1"/>
    <property type="molecule type" value="Genomic_DNA"/>
</dbReference>
<evidence type="ECO:0000256" key="4">
    <source>
        <dbReference type="SAM" id="MobiDB-lite"/>
    </source>
</evidence>
<reference evidence="6 7" key="1">
    <citation type="submission" date="2023-07" db="EMBL/GenBank/DDBJ databases">
        <title>Genomic Encyclopedia of Type Strains, Phase IV (KMG-IV): sequencing the most valuable type-strain genomes for metagenomic binning, comparative biology and taxonomic classification.</title>
        <authorList>
            <person name="Goeker M."/>
        </authorList>
    </citation>
    <scope>NUCLEOTIDE SEQUENCE [LARGE SCALE GENOMIC DNA]</scope>
    <source>
        <strain evidence="6 7">DSM 1400</strain>
    </source>
</reference>
<comment type="similarity">
    <text evidence="1">Belongs to the ParB family.</text>
</comment>
<dbReference type="PANTHER" id="PTHR33375">
    <property type="entry name" value="CHROMOSOME-PARTITIONING PROTEIN PARB-RELATED"/>
    <property type="match status" value="1"/>
</dbReference>
<name>A0ABU0JR61_HATLI</name>
<dbReference type="InterPro" id="IPR003115">
    <property type="entry name" value="ParB_N"/>
</dbReference>
<evidence type="ECO:0000259" key="5">
    <source>
        <dbReference type="SMART" id="SM00470"/>
    </source>
</evidence>
<protein>
    <submittedName>
        <fullName evidence="6">ParB family chromosome partitioning protein</fullName>
    </submittedName>
</protein>
<evidence type="ECO:0000313" key="7">
    <source>
        <dbReference type="Proteomes" id="UP001224418"/>
    </source>
</evidence>
<dbReference type="InterPro" id="IPR036086">
    <property type="entry name" value="ParB/Sulfiredoxin_sf"/>
</dbReference>
<dbReference type="InterPro" id="IPR004437">
    <property type="entry name" value="ParB/RepB/Spo0J"/>
</dbReference>
<keyword evidence="2" id="KW-0159">Chromosome partition</keyword>
<evidence type="ECO:0000313" key="6">
    <source>
        <dbReference type="EMBL" id="MDQ0478736.1"/>
    </source>
</evidence>